<reference evidence="1 2" key="1">
    <citation type="journal article" date="2008" name="Int. J. Syst. Evol. Microbiol.">
        <title>Neptunomonas japonica sp. nov., an Osedax japonicus symbiont-like bacterium isolated from sediment adjacent to sperm whale carcasses off Kagoshima, Japan.</title>
        <authorList>
            <person name="Miyazaki M."/>
            <person name="Nogi Y."/>
            <person name="Fujiwara Y."/>
            <person name="Kawato M."/>
            <person name="Kubokawa K."/>
            <person name="Horikoshi K."/>
        </authorList>
    </citation>
    <scope>NUCLEOTIDE SEQUENCE [LARGE SCALE GENOMIC DNA]</scope>
    <source>
        <strain evidence="1 2">JAMM 1380</strain>
    </source>
</reference>
<sequence>MLGLNHCYQMPRSAEGSLLSASTRSINARNIFRSNVKNSHAVIRDVVTEAELRLLAEWSVPNLIDILNFPEESVEKHSEDYIRFHERAGRVIEALLGSVKTDLLTVRFGVGGVISDLNVPFELNDEFLASLWRHERPISHWVRKESNELMGVAVLGRPYALAAATLDVHRISGMTRIEAIENQCYDAYLRQIYLRAFNLYGVFPLAHDELGIRGIDPWMQVAAGKDIVASACTGRQLQLFARRQFRDFKISFEVYSILKHLPLRLGISARLAVSDWDSLLQEELSAAWLRGETGEWIEKALDSITDSKKSDAQGYMLGA</sequence>
<keyword evidence="2" id="KW-1185">Reference proteome</keyword>
<evidence type="ECO:0000313" key="1">
    <source>
        <dbReference type="EMBL" id="BBB30067.1"/>
    </source>
</evidence>
<protein>
    <submittedName>
        <fullName evidence="1">Uncharacterized protein</fullName>
    </submittedName>
</protein>
<accession>A0A7R6PH17</accession>
<dbReference type="AlphaFoldDB" id="A0A7R6PH17"/>
<organism evidence="1 2">
    <name type="scientific">Neptunomonas japonica JAMM 1380</name>
    <dbReference type="NCBI Taxonomy" id="1441457"/>
    <lineage>
        <taxon>Bacteria</taxon>
        <taxon>Pseudomonadati</taxon>
        <taxon>Pseudomonadota</taxon>
        <taxon>Gammaproteobacteria</taxon>
        <taxon>Oceanospirillales</taxon>
        <taxon>Oceanospirillaceae</taxon>
        <taxon>Neptunomonas</taxon>
    </lineage>
</organism>
<dbReference type="KEGG" id="njp:NEJAP_2119"/>
<gene>
    <name evidence="1" type="ORF">NEJAP_2119</name>
</gene>
<name>A0A7R6PH17_9GAMM</name>
<proteinExistence type="predicted"/>
<dbReference type="RefSeq" id="WP_201347283.1">
    <property type="nucleotide sequence ID" value="NZ_AP014546.1"/>
</dbReference>
<dbReference type="EMBL" id="AP014546">
    <property type="protein sequence ID" value="BBB30067.1"/>
    <property type="molecule type" value="Genomic_DNA"/>
</dbReference>
<evidence type="ECO:0000313" key="2">
    <source>
        <dbReference type="Proteomes" id="UP000595332"/>
    </source>
</evidence>
<dbReference type="Proteomes" id="UP000595332">
    <property type="component" value="Chromosome"/>
</dbReference>